<proteinExistence type="predicted"/>
<evidence type="ECO:0000313" key="1">
    <source>
        <dbReference type="EMBL" id="QTX15101.1"/>
    </source>
</evidence>
<dbReference type="EMBL" id="MN956836">
    <property type="protein sequence ID" value="QTX15101.1"/>
    <property type="molecule type" value="Genomic_DNA"/>
</dbReference>
<geneLocation type="plasmid" evidence="1">
    <name>p17-15-vir-like</name>
</geneLocation>
<sequence length="43" mass="4835">MAKKIDRNRFTGEKKLKNSTFFSTVIFSGADLSGTEFIGCQFL</sequence>
<name>A0A8B0SVM8_KLEPN</name>
<organism evidence="1">
    <name type="scientific">Klebsiella pneumoniae</name>
    <dbReference type="NCBI Taxonomy" id="573"/>
    <lineage>
        <taxon>Bacteria</taxon>
        <taxon>Pseudomonadati</taxon>
        <taxon>Pseudomonadota</taxon>
        <taxon>Gammaproteobacteria</taxon>
        <taxon>Enterobacterales</taxon>
        <taxon>Enterobacteriaceae</taxon>
        <taxon>Klebsiella/Raoultella group</taxon>
        <taxon>Klebsiella</taxon>
        <taxon>Klebsiella pneumoniae complex</taxon>
    </lineage>
</organism>
<accession>A0A8B0SVM8</accession>
<protein>
    <submittedName>
        <fullName evidence="1">Pentapeptide repeat protein QnrB family</fullName>
    </submittedName>
</protein>
<reference evidence="1" key="1">
    <citation type="submission" date="2020-01" db="EMBL/GenBank/DDBJ databases">
        <authorList>
            <person name="Qin S."/>
        </authorList>
    </citation>
    <scope>NUCLEOTIDE SEQUENCE</scope>
    <source>
        <strain evidence="1">CVir17-16-YZ6g</strain>
        <plasmid evidence="1">p17-15-vir-like</plasmid>
    </source>
</reference>
<gene>
    <name evidence="1" type="primary">qnrB4</name>
</gene>
<keyword evidence="1" id="KW-0614">Plasmid</keyword>
<dbReference type="AlphaFoldDB" id="A0A8B0SVM8"/>